<evidence type="ECO:0000313" key="4">
    <source>
        <dbReference type="Proteomes" id="UP000241238"/>
    </source>
</evidence>
<dbReference type="InterPro" id="IPR026043">
    <property type="entry name" value="NadR"/>
</dbReference>
<dbReference type="PIRSF" id="PIRSF037847">
    <property type="entry name" value="NiaR"/>
    <property type="match status" value="1"/>
</dbReference>
<protein>
    <submittedName>
        <fullName evidence="3">Transcription repressor NadR</fullName>
    </submittedName>
</protein>
<keyword evidence="4" id="KW-1185">Reference proteome</keyword>
<dbReference type="SUPFAM" id="SSF46785">
    <property type="entry name" value="Winged helix' DNA-binding domain"/>
    <property type="match status" value="1"/>
</dbReference>
<dbReference type="Pfam" id="PF08279">
    <property type="entry name" value="HTH_11"/>
    <property type="match status" value="1"/>
</dbReference>
<organism evidence="3 4">
    <name type="scientific">Fusobacterium varium ATCC 27725</name>
    <dbReference type="NCBI Taxonomy" id="469618"/>
    <lineage>
        <taxon>Bacteria</taxon>
        <taxon>Fusobacteriati</taxon>
        <taxon>Fusobacteriota</taxon>
        <taxon>Fusobacteriia</taxon>
        <taxon>Fusobacteriales</taxon>
        <taxon>Fusobacteriaceae</taxon>
        <taxon>Fusobacterium</taxon>
    </lineage>
</organism>
<sequence>MTGKERRYEILKLIKSVKEPISGTELAKKYNVSRQVIVQDIALLRAENYDIFSTTRGYLYKAPKLFSRVFSVCHSDDQIEDELNTIVDLGGIVDDVFVNHEVYGNLKVELEINSRRKVQELIKGIKSGESVPLKNLTSGKHFHTVHSDSEEVLELIEKELKEKGYLNR</sequence>
<evidence type="ECO:0000259" key="2">
    <source>
        <dbReference type="Pfam" id="PF08279"/>
    </source>
</evidence>
<evidence type="ECO:0000313" key="3">
    <source>
        <dbReference type="EMBL" id="AVQ31216.1"/>
    </source>
</evidence>
<dbReference type="InterPro" id="IPR035922">
    <property type="entry name" value="3H_dom_sf"/>
</dbReference>
<dbReference type="InterPro" id="IPR036390">
    <property type="entry name" value="WH_DNA-bd_sf"/>
</dbReference>
<dbReference type="PANTHER" id="PTHR40068">
    <property type="entry name" value="TRANSCRIPTION REPRESSOR NIAR-RELATED"/>
    <property type="match status" value="1"/>
</dbReference>
<dbReference type="GeneID" id="77467994"/>
<dbReference type="EMBL" id="CP028103">
    <property type="protein sequence ID" value="AVQ31216.1"/>
    <property type="molecule type" value="Genomic_DNA"/>
</dbReference>
<dbReference type="Proteomes" id="UP000241238">
    <property type="component" value="Chromosome"/>
</dbReference>
<dbReference type="Gene3D" id="3.30.1340.20">
    <property type="entry name" value="3H domain"/>
    <property type="match status" value="1"/>
</dbReference>
<dbReference type="PANTHER" id="PTHR40068:SF1">
    <property type="entry name" value="TRANSCRIPTION REPRESSOR NIAR-RELATED"/>
    <property type="match status" value="1"/>
</dbReference>
<dbReference type="SUPFAM" id="SSF75500">
    <property type="entry name" value="Putative transcriptional regulator TM1602, C-terminal domain"/>
    <property type="match status" value="1"/>
</dbReference>
<feature type="domain" description="Helix-turn-helix type 11" evidence="2">
    <location>
        <begin position="6"/>
        <end position="58"/>
    </location>
</feature>
<proteinExistence type="predicted"/>
<gene>
    <name evidence="3" type="ORF">C4N18_08320</name>
</gene>
<evidence type="ECO:0000259" key="1">
    <source>
        <dbReference type="Pfam" id="PF02829"/>
    </source>
</evidence>
<accession>A0ABN5JJL2</accession>
<reference evidence="4" key="1">
    <citation type="journal article" date="2018" name="MSphere">
        <title>Fusobacterium Genomics Using MinION and Illumina Sequencing Enables Genome Completion and Correction.</title>
        <authorList>
            <person name="Todd S.M."/>
            <person name="Settlage R.E."/>
            <person name="Lahmers K.K."/>
            <person name="Slade D.J."/>
        </authorList>
    </citation>
    <scope>NUCLEOTIDE SEQUENCE [LARGE SCALE GENOMIC DNA]</scope>
    <source>
        <strain evidence="4">ATCC 27725</strain>
    </source>
</reference>
<name>A0ABN5JJL2_FUSVA</name>
<dbReference type="InterPro" id="IPR004173">
    <property type="entry name" value="3H_domain"/>
</dbReference>
<dbReference type="RefSeq" id="WP_005947043.1">
    <property type="nucleotide sequence ID" value="NZ_CP028103.1"/>
</dbReference>
<dbReference type="InterPro" id="IPR013196">
    <property type="entry name" value="HTH_11"/>
</dbReference>
<dbReference type="Pfam" id="PF02829">
    <property type="entry name" value="3H"/>
    <property type="match status" value="1"/>
</dbReference>
<dbReference type="Gene3D" id="1.10.10.10">
    <property type="entry name" value="Winged helix-like DNA-binding domain superfamily/Winged helix DNA-binding domain"/>
    <property type="match status" value="1"/>
</dbReference>
<feature type="domain" description="3H" evidence="1">
    <location>
        <begin position="71"/>
        <end position="166"/>
    </location>
</feature>
<dbReference type="InterPro" id="IPR036388">
    <property type="entry name" value="WH-like_DNA-bd_sf"/>
</dbReference>